<proteinExistence type="predicted"/>
<name>A7F9V1_SCLS1</name>
<dbReference type="KEGG" id="ssl:SS1G_14382"/>
<organism evidence="2 3">
    <name type="scientific">Sclerotinia sclerotiorum (strain ATCC 18683 / 1980 / Ss-1)</name>
    <name type="common">White mold</name>
    <name type="synonym">Whetzelinia sclerotiorum</name>
    <dbReference type="NCBI Taxonomy" id="665079"/>
    <lineage>
        <taxon>Eukaryota</taxon>
        <taxon>Fungi</taxon>
        <taxon>Dikarya</taxon>
        <taxon>Ascomycota</taxon>
        <taxon>Pezizomycotina</taxon>
        <taxon>Leotiomycetes</taxon>
        <taxon>Helotiales</taxon>
        <taxon>Sclerotiniaceae</taxon>
        <taxon>Sclerotinia</taxon>
    </lineage>
</organism>
<keyword evidence="3" id="KW-1185">Reference proteome</keyword>
<evidence type="ECO:0000313" key="3">
    <source>
        <dbReference type="Proteomes" id="UP000001312"/>
    </source>
</evidence>
<dbReference type="AlphaFoldDB" id="A7F9V1"/>
<dbReference type="GeneID" id="5480741"/>
<feature type="region of interest" description="Disordered" evidence="1">
    <location>
        <begin position="143"/>
        <end position="164"/>
    </location>
</feature>
<evidence type="ECO:0000313" key="2">
    <source>
        <dbReference type="EMBL" id="EDO00512.1"/>
    </source>
</evidence>
<dbReference type="EMBL" id="CH476653">
    <property type="protein sequence ID" value="EDO00512.1"/>
    <property type="molecule type" value="Genomic_DNA"/>
</dbReference>
<sequence length="164" mass="18633">MANLFFGERRAFLFMFNNFNNIVFEFALHSSLFVLSYSYSHSILISEKALADVPISYTSHLFFSTALFDSIDPHESYRNGGVYEMVMLTLTHEALYKGIHAEYIDLYTLLKIDNSKPDNSKPAKPISTYRLSNHMTADGVCAYNPQQSTHRVSPPSVSTDIRSD</sequence>
<protein>
    <submittedName>
        <fullName evidence="2">Uncharacterized protein</fullName>
    </submittedName>
</protein>
<accession>A7F9V1</accession>
<dbReference type="HOGENOM" id="CLU_1620062_0_0_1"/>
<evidence type="ECO:0000256" key="1">
    <source>
        <dbReference type="SAM" id="MobiDB-lite"/>
    </source>
</evidence>
<feature type="compositionally biased region" description="Polar residues" evidence="1">
    <location>
        <begin position="144"/>
        <end position="164"/>
    </location>
</feature>
<dbReference type="Proteomes" id="UP000001312">
    <property type="component" value="Unassembled WGS sequence"/>
</dbReference>
<gene>
    <name evidence="2" type="ORF">SS1G_14382</name>
</gene>
<dbReference type="InParanoid" id="A7F9V1"/>
<dbReference type="RefSeq" id="XP_001584613.1">
    <property type="nucleotide sequence ID" value="XM_001584563.1"/>
</dbReference>
<reference evidence="3" key="1">
    <citation type="journal article" date="2011" name="PLoS Genet.">
        <title>Genomic analysis of the necrotrophic fungal pathogens Sclerotinia sclerotiorum and Botrytis cinerea.</title>
        <authorList>
            <person name="Amselem J."/>
            <person name="Cuomo C.A."/>
            <person name="van Kan J.A."/>
            <person name="Viaud M."/>
            <person name="Benito E.P."/>
            <person name="Couloux A."/>
            <person name="Coutinho P.M."/>
            <person name="de Vries R.P."/>
            <person name="Dyer P.S."/>
            <person name="Fillinger S."/>
            <person name="Fournier E."/>
            <person name="Gout L."/>
            <person name="Hahn M."/>
            <person name="Kohn L."/>
            <person name="Lapalu N."/>
            <person name="Plummer K.M."/>
            <person name="Pradier J.M."/>
            <person name="Quevillon E."/>
            <person name="Sharon A."/>
            <person name="Simon A."/>
            <person name="ten Have A."/>
            <person name="Tudzynski B."/>
            <person name="Tudzynski P."/>
            <person name="Wincker P."/>
            <person name="Andrew M."/>
            <person name="Anthouard V."/>
            <person name="Beever R.E."/>
            <person name="Beffa R."/>
            <person name="Benoit I."/>
            <person name="Bouzid O."/>
            <person name="Brault B."/>
            <person name="Chen Z."/>
            <person name="Choquer M."/>
            <person name="Collemare J."/>
            <person name="Cotton P."/>
            <person name="Danchin E.G."/>
            <person name="Da Silva C."/>
            <person name="Gautier A."/>
            <person name="Giraud C."/>
            <person name="Giraud T."/>
            <person name="Gonzalez C."/>
            <person name="Grossetete S."/>
            <person name="Guldener U."/>
            <person name="Henrissat B."/>
            <person name="Howlett B.J."/>
            <person name="Kodira C."/>
            <person name="Kretschmer M."/>
            <person name="Lappartient A."/>
            <person name="Leroch M."/>
            <person name="Levis C."/>
            <person name="Mauceli E."/>
            <person name="Neuveglise C."/>
            <person name="Oeser B."/>
            <person name="Pearson M."/>
            <person name="Poulain J."/>
            <person name="Poussereau N."/>
            <person name="Quesneville H."/>
            <person name="Rascle C."/>
            <person name="Schumacher J."/>
            <person name="Segurens B."/>
            <person name="Sexton A."/>
            <person name="Silva E."/>
            <person name="Sirven C."/>
            <person name="Soanes D.M."/>
            <person name="Talbot N.J."/>
            <person name="Templeton M."/>
            <person name="Yandava C."/>
            <person name="Yarden O."/>
            <person name="Zeng Q."/>
            <person name="Rollins J.A."/>
            <person name="Lebrun M.H."/>
            <person name="Dickman M."/>
        </authorList>
    </citation>
    <scope>NUCLEOTIDE SEQUENCE [LARGE SCALE GENOMIC DNA]</scope>
    <source>
        <strain evidence="3">ATCC 18683 / 1980 / Ss-1</strain>
    </source>
</reference>